<dbReference type="Pfam" id="PF01327">
    <property type="entry name" value="Pep_deformylase"/>
    <property type="match status" value="1"/>
</dbReference>
<dbReference type="Proteomes" id="UP001486565">
    <property type="component" value="Chromosome"/>
</dbReference>
<dbReference type="HAMAP" id="MF_00163">
    <property type="entry name" value="Pep_deformylase"/>
    <property type="match status" value="1"/>
</dbReference>
<comment type="catalytic activity">
    <reaction evidence="3">
        <text>N-terminal N-formyl-L-methionyl-[peptide] + H2O = N-terminal L-methionyl-[peptide] + formate</text>
        <dbReference type="Rhea" id="RHEA:24420"/>
        <dbReference type="Rhea" id="RHEA-COMP:10639"/>
        <dbReference type="Rhea" id="RHEA-COMP:10640"/>
        <dbReference type="ChEBI" id="CHEBI:15377"/>
        <dbReference type="ChEBI" id="CHEBI:15740"/>
        <dbReference type="ChEBI" id="CHEBI:49298"/>
        <dbReference type="ChEBI" id="CHEBI:64731"/>
        <dbReference type="EC" id="3.5.1.88"/>
    </reaction>
</comment>
<name>A0ABZ2Y4Q4_9FIRM</name>
<dbReference type="PANTHER" id="PTHR10458">
    <property type="entry name" value="PEPTIDE DEFORMYLASE"/>
    <property type="match status" value="1"/>
</dbReference>
<evidence type="ECO:0000256" key="3">
    <source>
        <dbReference type="HAMAP-Rule" id="MF_00163"/>
    </source>
</evidence>
<proteinExistence type="inferred from homology"/>
<dbReference type="EMBL" id="CP121687">
    <property type="protein sequence ID" value="WZL69611.1"/>
    <property type="molecule type" value="Genomic_DNA"/>
</dbReference>
<keyword evidence="3" id="KW-0479">Metal-binding</keyword>
<dbReference type="EC" id="3.5.1.88" evidence="3"/>
<keyword evidence="3" id="KW-0648">Protein biosynthesis</keyword>
<evidence type="ECO:0000313" key="4">
    <source>
        <dbReference type="EMBL" id="WZL69611.1"/>
    </source>
</evidence>
<dbReference type="PANTHER" id="PTHR10458:SF22">
    <property type="entry name" value="PEPTIDE DEFORMYLASE"/>
    <property type="match status" value="1"/>
</dbReference>
<dbReference type="RefSeq" id="WP_341876598.1">
    <property type="nucleotide sequence ID" value="NZ_CP121687.1"/>
</dbReference>
<dbReference type="PIRSF" id="PIRSF004749">
    <property type="entry name" value="Pep_def"/>
    <property type="match status" value="1"/>
</dbReference>
<feature type="binding site" evidence="3">
    <location>
        <position position="135"/>
    </location>
    <ligand>
        <name>Fe cation</name>
        <dbReference type="ChEBI" id="CHEBI:24875"/>
    </ligand>
</feature>
<reference evidence="4 5" key="1">
    <citation type="submission" date="2023-03" db="EMBL/GenBank/DDBJ databases">
        <title>Novel Species.</title>
        <authorList>
            <person name="Ma S."/>
        </authorList>
    </citation>
    <scope>NUCLEOTIDE SEQUENCE [LARGE SCALE GENOMIC DNA]</scope>
    <source>
        <strain evidence="4 5">LIND6LT2</strain>
    </source>
</reference>
<protein>
    <recommendedName>
        <fullName evidence="3">Peptide deformylase</fullName>
        <shortName evidence="3">PDF</shortName>
        <ecNumber evidence="3">3.5.1.88</ecNumber>
    </recommendedName>
    <alternativeName>
        <fullName evidence="3">Polypeptide deformylase</fullName>
    </alternativeName>
</protein>
<accession>A0ABZ2Y4Q4</accession>
<comment type="similarity">
    <text evidence="1 3">Belongs to the polypeptide deformylase family.</text>
</comment>
<dbReference type="CDD" id="cd00487">
    <property type="entry name" value="Pep_deformylase"/>
    <property type="match status" value="1"/>
</dbReference>
<dbReference type="SUPFAM" id="SSF56420">
    <property type="entry name" value="Peptide deformylase"/>
    <property type="match status" value="1"/>
</dbReference>
<evidence type="ECO:0000256" key="1">
    <source>
        <dbReference type="ARBA" id="ARBA00010759"/>
    </source>
</evidence>
<dbReference type="NCBIfam" id="TIGR00079">
    <property type="entry name" value="pept_deformyl"/>
    <property type="match status" value="1"/>
</dbReference>
<organism evidence="4 5">
    <name type="scientific">Defluviitalea saccharophila</name>
    <dbReference type="NCBI Taxonomy" id="879970"/>
    <lineage>
        <taxon>Bacteria</taxon>
        <taxon>Bacillati</taxon>
        <taxon>Bacillota</taxon>
        <taxon>Clostridia</taxon>
        <taxon>Lachnospirales</taxon>
        <taxon>Defluviitaleaceae</taxon>
        <taxon>Defluviitalea</taxon>
    </lineage>
</organism>
<sequence length="151" mass="17273">MAIRNLRYNNDSILRKRCKEVTQIDDKIRQILEDMMDTLHHTENGAALAANQIGILKRLVVIDYCGYTLKLINPQIIESSGVQECIEGCLSFPNRFVKTIRPQKVTVRALNENGEEIIVTGEDKMAKCFCHELEHLDGEIFLDKAIEEIEI</sequence>
<feature type="active site" evidence="3">
    <location>
        <position position="132"/>
    </location>
</feature>
<dbReference type="GO" id="GO:0042586">
    <property type="term" value="F:peptide deformylase activity"/>
    <property type="evidence" value="ECO:0007669"/>
    <property type="project" value="UniProtKB-EC"/>
</dbReference>
<feature type="binding site" evidence="3">
    <location>
        <position position="131"/>
    </location>
    <ligand>
        <name>Fe cation</name>
        <dbReference type="ChEBI" id="CHEBI:24875"/>
    </ligand>
</feature>
<keyword evidence="5" id="KW-1185">Reference proteome</keyword>
<keyword evidence="3 4" id="KW-0378">Hydrolase</keyword>
<comment type="cofactor">
    <cofactor evidence="3">
        <name>Fe(2+)</name>
        <dbReference type="ChEBI" id="CHEBI:29033"/>
    </cofactor>
    <text evidence="3">Binds 1 Fe(2+) ion.</text>
</comment>
<dbReference type="InterPro" id="IPR036821">
    <property type="entry name" value="Peptide_deformylase_sf"/>
</dbReference>
<keyword evidence="2 3" id="KW-0408">Iron</keyword>
<dbReference type="PRINTS" id="PR01576">
    <property type="entry name" value="PDEFORMYLASE"/>
</dbReference>
<dbReference type="InterPro" id="IPR023635">
    <property type="entry name" value="Peptide_deformylase"/>
</dbReference>
<dbReference type="Gene3D" id="3.90.45.10">
    <property type="entry name" value="Peptide deformylase"/>
    <property type="match status" value="1"/>
</dbReference>
<comment type="function">
    <text evidence="3">Removes the formyl group from the N-terminal Met of newly synthesized proteins. Requires at least a dipeptide for an efficient rate of reaction. N-terminal L-methionine is a prerequisite for activity but the enzyme has broad specificity at other positions.</text>
</comment>
<feature type="binding site" evidence="3">
    <location>
        <position position="89"/>
    </location>
    <ligand>
        <name>Fe cation</name>
        <dbReference type="ChEBI" id="CHEBI:24875"/>
    </ligand>
</feature>
<evidence type="ECO:0000313" key="5">
    <source>
        <dbReference type="Proteomes" id="UP001486565"/>
    </source>
</evidence>
<evidence type="ECO:0000256" key="2">
    <source>
        <dbReference type="ARBA" id="ARBA00023004"/>
    </source>
</evidence>
<gene>
    <name evidence="3 4" type="primary">def</name>
    <name evidence="4" type="ORF">QBE51_12610</name>
</gene>